<reference evidence="1 2" key="1">
    <citation type="journal article" date="2006" name="Science">
        <title>Genome of rice cluster I archaea -- the key methane producers in the rice rhizosphere.</title>
        <authorList>
            <person name="Erkel C."/>
            <person name="Kube M."/>
            <person name="Reinhardt R."/>
            <person name="Liesack W."/>
        </authorList>
    </citation>
    <scope>NUCLEOTIDE SEQUENCE [LARGE SCALE GENOMIC DNA]</scope>
    <source>
        <strain evidence="2">DSM 22066 / NBRC 105507 / MRE50</strain>
    </source>
</reference>
<organism evidence="1 2">
    <name type="scientific">Methanocella arvoryzae (strain DSM 22066 / NBRC 105507 / MRE50)</name>
    <dbReference type="NCBI Taxonomy" id="351160"/>
    <lineage>
        <taxon>Archaea</taxon>
        <taxon>Methanobacteriati</taxon>
        <taxon>Methanobacteriota</taxon>
        <taxon>Stenosarchaea group</taxon>
        <taxon>Methanomicrobia</taxon>
        <taxon>Methanocellales</taxon>
        <taxon>Methanocellaceae</taxon>
        <taxon>Methanocella</taxon>
    </lineage>
</organism>
<accession>Q0W4X9</accession>
<keyword evidence="2" id="KW-1185">Reference proteome</keyword>
<evidence type="ECO:0000313" key="2">
    <source>
        <dbReference type="Proteomes" id="UP000000663"/>
    </source>
</evidence>
<dbReference type="EMBL" id="AM114193">
    <property type="protein sequence ID" value="CAJ36564.1"/>
    <property type="molecule type" value="Genomic_DNA"/>
</dbReference>
<gene>
    <name evidence="1" type="ORF">RCIA92</name>
</gene>
<evidence type="ECO:0000313" key="1">
    <source>
        <dbReference type="EMBL" id="CAJ36564.1"/>
    </source>
</evidence>
<sequence>MQSVVICGFCFNLWHLCSLAQRSVRHAISPHRSNQKTHSAAFVIVHGHRDNILSRAGVIRSQHSTAFVIVHLHRDNSYID</sequence>
<name>Q0W4X9_METAR</name>
<proteinExistence type="predicted"/>
<dbReference type="STRING" id="351160.RCIA92"/>
<dbReference type="Proteomes" id="UP000000663">
    <property type="component" value="Chromosome"/>
</dbReference>
<dbReference type="AlphaFoldDB" id="Q0W4X9"/>
<protein>
    <submittedName>
        <fullName evidence="1">Uncharacterized protein</fullName>
    </submittedName>
</protein>
<dbReference type="KEGG" id="rci:RCIA92"/>